<dbReference type="AlphaFoldDB" id="A0A1Q9EK45"/>
<comment type="caution">
    <text evidence="2">The sequence shown here is derived from an EMBL/GenBank/DDBJ whole genome shotgun (WGS) entry which is preliminary data.</text>
</comment>
<keyword evidence="1" id="KW-1133">Transmembrane helix</keyword>
<dbReference type="SUPFAM" id="SSF81665">
    <property type="entry name" value="Calcium ATPase, transmembrane domain M"/>
    <property type="match status" value="1"/>
</dbReference>
<evidence type="ECO:0000313" key="2">
    <source>
        <dbReference type="EMBL" id="OLQ07721.1"/>
    </source>
</evidence>
<dbReference type="Proteomes" id="UP000186817">
    <property type="component" value="Unassembled WGS sequence"/>
</dbReference>
<feature type="transmembrane region" description="Helical" evidence="1">
    <location>
        <begin position="75"/>
        <end position="98"/>
    </location>
</feature>
<gene>
    <name evidence="2" type="ORF">AK812_SmicGene8845</name>
</gene>
<keyword evidence="1" id="KW-0812">Transmembrane</keyword>
<evidence type="ECO:0000313" key="3">
    <source>
        <dbReference type="Proteomes" id="UP000186817"/>
    </source>
</evidence>
<protein>
    <submittedName>
        <fullName evidence="2">Uncharacterized protein</fullName>
    </submittedName>
</protein>
<keyword evidence="3" id="KW-1185">Reference proteome</keyword>
<keyword evidence="1" id="KW-0472">Membrane</keyword>
<dbReference type="InterPro" id="IPR023298">
    <property type="entry name" value="ATPase_P-typ_TM_dom_sf"/>
</dbReference>
<evidence type="ECO:0000256" key="1">
    <source>
        <dbReference type="SAM" id="Phobius"/>
    </source>
</evidence>
<name>A0A1Q9EK45_SYMMI</name>
<dbReference type="Gene3D" id="1.20.1110.10">
    <property type="entry name" value="Calcium-transporting ATPase, transmembrane domain"/>
    <property type="match status" value="1"/>
</dbReference>
<feature type="transmembrane region" description="Helical" evidence="1">
    <location>
        <begin position="36"/>
        <end position="63"/>
    </location>
</feature>
<accession>A0A1Q9EK45</accession>
<sequence length="120" mass="13401">MCGRKATSMLWCFELWILFRLEVAKPSRALHNSNRLGLVMLFLLQLTSFLIMLLLLAAAASVVVNLTNDTKREEALSYTTSVAILVLVLINASITSYTEHQAQHLLRKYPQEPGLAVDLG</sequence>
<reference evidence="2 3" key="1">
    <citation type="submission" date="2016-02" db="EMBL/GenBank/DDBJ databases">
        <title>Genome analysis of coral dinoflagellate symbionts highlights evolutionary adaptations to a symbiotic lifestyle.</title>
        <authorList>
            <person name="Aranda M."/>
            <person name="Li Y."/>
            <person name="Liew Y.J."/>
            <person name="Baumgarten S."/>
            <person name="Simakov O."/>
            <person name="Wilson M."/>
            <person name="Piel J."/>
            <person name="Ashoor H."/>
            <person name="Bougouffa S."/>
            <person name="Bajic V.B."/>
            <person name="Ryu T."/>
            <person name="Ravasi T."/>
            <person name="Bayer T."/>
            <person name="Micklem G."/>
            <person name="Kim H."/>
            <person name="Bhak J."/>
            <person name="Lajeunesse T.C."/>
            <person name="Voolstra C.R."/>
        </authorList>
    </citation>
    <scope>NUCLEOTIDE SEQUENCE [LARGE SCALE GENOMIC DNA]</scope>
    <source>
        <strain evidence="2 3">CCMP2467</strain>
    </source>
</reference>
<dbReference type="EMBL" id="LSRX01000133">
    <property type="protein sequence ID" value="OLQ07721.1"/>
    <property type="molecule type" value="Genomic_DNA"/>
</dbReference>
<proteinExistence type="predicted"/>
<dbReference type="Gene3D" id="2.70.150.10">
    <property type="entry name" value="Calcium-transporting ATPase, cytoplasmic transduction domain A"/>
    <property type="match status" value="1"/>
</dbReference>
<organism evidence="2 3">
    <name type="scientific">Symbiodinium microadriaticum</name>
    <name type="common">Dinoflagellate</name>
    <name type="synonym">Zooxanthella microadriatica</name>
    <dbReference type="NCBI Taxonomy" id="2951"/>
    <lineage>
        <taxon>Eukaryota</taxon>
        <taxon>Sar</taxon>
        <taxon>Alveolata</taxon>
        <taxon>Dinophyceae</taxon>
        <taxon>Suessiales</taxon>
        <taxon>Symbiodiniaceae</taxon>
        <taxon>Symbiodinium</taxon>
    </lineage>
</organism>